<dbReference type="InterPro" id="IPR014710">
    <property type="entry name" value="RmlC-like_jellyroll"/>
</dbReference>
<dbReference type="Gene3D" id="2.60.120.10">
    <property type="entry name" value="Jelly Rolls"/>
    <property type="match status" value="1"/>
</dbReference>
<dbReference type="EMBL" id="CP012264">
    <property type="protein sequence ID" value="ALB63153.1"/>
    <property type="molecule type" value="Genomic_DNA"/>
</dbReference>
<dbReference type="InterPro" id="IPR011051">
    <property type="entry name" value="RmlC_Cupin_sf"/>
</dbReference>
<gene>
    <name evidence="2" type="ORF">AFK62_11835</name>
    <name evidence="3" type="ORF">BN137_3288</name>
</gene>
<dbReference type="RefSeq" id="WP_007678064.1">
    <property type="nucleotide sequence ID" value="NZ_CAKW01000118.1"/>
</dbReference>
<dbReference type="STRING" id="1073999.AFK62_11835"/>
<accession>K8ADN5</accession>
<dbReference type="Proteomes" id="UP000067320">
    <property type="component" value="Chromosome"/>
</dbReference>
<dbReference type="KEGG" id="ccon:AFK62_11835"/>
<dbReference type="PATRIC" id="fig|1073999.7.peg.2487"/>
<dbReference type="Pfam" id="PF07883">
    <property type="entry name" value="Cupin_2"/>
    <property type="match status" value="1"/>
</dbReference>
<dbReference type="PANTHER" id="PTHR36448">
    <property type="entry name" value="BLR7373 PROTEIN"/>
    <property type="match status" value="1"/>
</dbReference>
<dbReference type="InterPro" id="IPR047121">
    <property type="entry name" value="YjiB-like"/>
</dbReference>
<evidence type="ECO:0000313" key="2">
    <source>
        <dbReference type="EMBL" id="ALB63153.1"/>
    </source>
</evidence>
<evidence type="ECO:0000259" key="1">
    <source>
        <dbReference type="Pfam" id="PF07883"/>
    </source>
</evidence>
<dbReference type="AlphaFoldDB" id="K8ADN5"/>
<reference evidence="5" key="3">
    <citation type="submission" date="2015-09" db="EMBL/GenBank/DDBJ databases">
        <title>Cronobacter genome sequencing and assembly.</title>
        <authorList>
            <person name="Descombes P."/>
            <person name="Baert L."/>
            <person name="Ngom-Bru C."/>
            <person name="Barretto C."/>
        </authorList>
    </citation>
    <scope>NUCLEOTIDE SEQUENCE [LARGE SCALE GENOMIC DNA]</scope>
    <source>
        <strain evidence="5">LMG 26250</strain>
    </source>
</reference>
<keyword evidence="5" id="KW-1185">Reference proteome</keyword>
<dbReference type="EMBL" id="CAKW01000118">
    <property type="protein sequence ID" value="CCJ73899.1"/>
    <property type="molecule type" value="Genomic_DNA"/>
</dbReference>
<dbReference type="InterPro" id="IPR013096">
    <property type="entry name" value="Cupin_2"/>
</dbReference>
<proteinExistence type="predicted"/>
<dbReference type="Proteomes" id="UP000009340">
    <property type="component" value="Unassembled WGS sequence"/>
</dbReference>
<organism evidence="3 4">
    <name type="scientific">Cronobacter condimenti 1330</name>
    <dbReference type="NCBI Taxonomy" id="1073999"/>
    <lineage>
        <taxon>Bacteria</taxon>
        <taxon>Pseudomonadati</taxon>
        <taxon>Pseudomonadota</taxon>
        <taxon>Gammaproteobacteria</taxon>
        <taxon>Enterobacterales</taxon>
        <taxon>Enterobacteriaceae</taxon>
        <taxon>Cronobacter</taxon>
    </lineage>
</organism>
<dbReference type="PIRSF" id="PIRSF019307">
    <property type="entry name" value="UCP019307"/>
    <property type="match status" value="1"/>
</dbReference>
<sequence>MTLSCETLYLRESCGGVPNNTLPVLLYRQVLPGEADDAAVWFEQRFGEHDWPARWRYPVFTYTHFHSNTHEVLGIYEGHAQIQLGGEEGPVVTLHTGDAVLIPAGVGHKQIDASADFMAVGAYPDGYSPDKFLDEPAQLAQTRANVIRVATPTRDPLFGTDSGLVTHW</sequence>
<dbReference type="SUPFAM" id="SSF51182">
    <property type="entry name" value="RmlC-like cupins"/>
    <property type="match status" value="1"/>
</dbReference>
<dbReference type="eggNOG" id="COG4297">
    <property type="taxonomic scope" value="Bacteria"/>
</dbReference>
<feature type="domain" description="Cupin type-2" evidence="1">
    <location>
        <begin position="63"/>
        <end position="109"/>
    </location>
</feature>
<reference evidence="5" key="2">
    <citation type="submission" date="2015-07" db="EMBL/GenBank/DDBJ databases">
        <authorList>
            <person name="Moine D."/>
            <person name="Kassam M."/>
        </authorList>
    </citation>
    <scope>NUCLEOTIDE SEQUENCE [LARGE SCALE GENOMIC DNA]</scope>
    <source>
        <strain evidence="5">LMG 26250</strain>
    </source>
</reference>
<name>K8ADN5_9ENTR</name>
<dbReference type="PANTHER" id="PTHR36448:SF2">
    <property type="entry name" value="CUPIN TYPE-1 DOMAIN-CONTAINING PROTEIN"/>
    <property type="match status" value="1"/>
</dbReference>
<dbReference type="OrthoDB" id="9791759at2"/>
<protein>
    <submittedName>
        <fullName evidence="2 3">Cupin</fullName>
    </submittedName>
</protein>
<dbReference type="InterPro" id="IPR014500">
    <property type="entry name" value="UCP019307_cupin"/>
</dbReference>
<evidence type="ECO:0000313" key="4">
    <source>
        <dbReference type="Proteomes" id="UP000009340"/>
    </source>
</evidence>
<dbReference type="CDD" id="cd02219">
    <property type="entry name" value="cupin_YjlB-like"/>
    <property type="match status" value="1"/>
</dbReference>
<evidence type="ECO:0000313" key="5">
    <source>
        <dbReference type="Proteomes" id="UP000067320"/>
    </source>
</evidence>
<evidence type="ECO:0000313" key="3">
    <source>
        <dbReference type="EMBL" id="CCJ73899.1"/>
    </source>
</evidence>
<reference evidence="3" key="1">
    <citation type="submission" date="2012-07" db="EMBL/GenBank/DDBJ databases">
        <authorList>
            <person name="Cummings C."/>
        </authorList>
    </citation>
    <scope>NUCLEOTIDE SEQUENCE</scope>
    <source>
        <strain evidence="3">1330</strain>
    </source>
</reference>
<reference evidence="2 5" key="4">
    <citation type="journal article" date="2016" name="Genome Announc.">
        <title>Fully Closed Genome Sequences of Five Type Strains of the Genus Cronobacter and One Cronobacter sakazakii Strain.</title>
        <authorList>
            <person name="Moine D."/>
            <person name="Kassam M."/>
            <person name="Baert L."/>
            <person name="Tang Y."/>
            <person name="Barretto C."/>
            <person name="Ngom Bru C."/>
            <person name="Klijn A."/>
            <person name="Descombes P."/>
        </authorList>
    </citation>
    <scope>NUCLEOTIDE SEQUENCE [LARGE SCALE GENOMIC DNA]</scope>
    <source>
        <strain evidence="2 5">LMG 26250</strain>
    </source>
</reference>